<name>M5FWR4_DACPD</name>
<keyword evidence="4 5" id="KW-0440">LIM domain</keyword>
<dbReference type="GO" id="GO:0046872">
    <property type="term" value="F:metal ion binding"/>
    <property type="evidence" value="ECO:0007669"/>
    <property type="project" value="UniProtKB-KW"/>
</dbReference>
<dbReference type="PROSITE" id="PS50023">
    <property type="entry name" value="LIM_DOMAIN_2"/>
    <property type="match status" value="1"/>
</dbReference>
<evidence type="ECO:0000256" key="5">
    <source>
        <dbReference type="PROSITE-ProRule" id="PRU00125"/>
    </source>
</evidence>
<dbReference type="GeneID" id="63687720"/>
<dbReference type="SUPFAM" id="SSF57716">
    <property type="entry name" value="Glucocorticoid receptor-like (DNA-binding domain)"/>
    <property type="match status" value="1"/>
</dbReference>
<protein>
    <recommendedName>
        <fullName evidence="7">LIM zinc-binding domain-containing protein</fullName>
    </recommendedName>
</protein>
<evidence type="ECO:0000313" key="8">
    <source>
        <dbReference type="EMBL" id="EJU02396.1"/>
    </source>
</evidence>
<dbReference type="GO" id="GO:0030695">
    <property type="term" value="F:GTPase regulator activity"/>
    <property type="evidence" value="ECO:0007669"/>
    <property type="project" value="UniProtKB-ARBA"/>
</dbReference>
<keyword evidence="3 5" id="KW-0862">Zinc</keyword>
<dbReference type="PANTHER" id="PTHR24205">
    <property type="entry name" value="FOUR AND A HALF LIM DOMAINS PROTEIN"/>
    <property type="match status" value="1"/>
</dbReference>
<evidence type="ECO:0000256" key="6">
    <source>
        <dbReference type="SAM" id="MobiDB-lite"/>
    </source>
</evidence>
<dbReference type="EMBL" id="JH795862">
    <property type="protein sequence ID" value="EJU02396.1"/>
    <property type="molecule type" value="Genomic_DNA"/>
</dbReference>
<dbReference type="HOGENOM" id="CLU_1959511_0_0_1"/>
<organism evidence="8 9">
    <name type="scientific">Dacryopinax primogenitus (strain DJM 731)</name>
    <name type="common">Brown rot fungus</name>
    <dbReference type="NCBI Taxonomy" id="1858805"/>
    <lineage>
        <taxon>Eukaryota</taxon>
        <taxon>Fungi</taxon>
        <taxon>Dikarya</taxon>
        <taxon>Basidiomycota</taxon>
        <taxon>Agaricomycotina</taxon>
        <taxon>Dacrymycetes</taxon>
        <taxon>Dacrymycetales</taxon>
        <taxon>Dacrymycetaceae</taxon>
        <taxon>Dacryopinax</taxon>
    </lineage>
</organism>
<accession>M5FWR4</accession>
<feature type="compositionally biased region" description="Basic and acidic residues" evidence="6">
    <location>
        <begin position="23"/>
        <end position="35"/>
    </location>
</feature>
<keyword evidence="2" id="KW-0677">Repeat</keyword>
<dbReference type="SMART" id="SM00132">
    <property type="entry name" value="LIM"/>
    <property type="match status" value="1"/>
</dbReference>
<evidence type="ECO:0000256" key="1">
    <source>
        <dbReference type="ARBA" id="ARBA00022723"/>
    </source>
</evidence>
<dbReference type="Gene3D" id="2.10.110.10">
    <property type="entry name" value="Cysteine Rich Protein"/>
    <property type="match status" value="1"/>
</dbReference>
<keyword evidence="9" id="KW-1185">Reference proteome</keyword>
<dbReference type="AlphaFoldDB" id="M5FWR4"/>
<feature type="domain" description="LIM zinc-binding" evidence="7">
    <location>
        <begin position="65"/>
        <end position="126"/>
    </location>
</feature>
<proteinExistence type="predicted"/>
<sequence length="128" mass="14163">MTGEGALADRQDEGGGLVQPSGEEDRTGEQAEGGEKGGMVPTRSQDEDHSGHPYCEMCHVRLHLPKCKGCKKPIREAETAVEVKRGKWHWSCFACETCKKPFADGTFFERQDEAFGDGCYRIPLSNEI</sequence>
<evidence type="ECO:0000256" key="4">
    <source>
        <dbReference type="ARBA" id="ARBA00023038"/>
    </source>
</evidence>
<feature type="region of interest" description="Disordered" evidence="6">
    <location>
        <begin position="1"/>
        <end position="50"/>
    </location>
</feature>
<gene>
    <name evidence="8" type="ORF">DACRYDRAFT_22054</name>
</gene>
<reference evidence="8 9" key="1">
    <citation type="journal article" date="2012" name="Science">
        <title>The Paleozoic origin of enzymatic lignin decomposition reconstructed from 31 fungal genomes.</title>
        <authorList>
            <person name="Floudas D."/>
            <person name="Binder M."/>
            <person name="Riley R."/>
            <person name="Barry K."/>
            <person name="Blanchette R.A."/>
            <person name="Henrissat B."/>
            <person name="Martinez A.T."/>
            <person name="Otillar R."/>
            <person name="Spatafora J.W."/>
            <person name="Yadav J.S."/>
            <person name="Aerts A."/>
            <person name="Benoit I."/>
            <person name="Boyd A."/>
            <person name="Carlson A."/>
            <person name="Copeland A."/>
            <person name="Coutinho P.M."/>
            <person name="de Vries R.P."/>
            <person name="Ferreira P."/>
            <person name="Findley K."/>
            <person name="Foster B."/>
            <person name="Gaskell J."/>
            <person name="Glotzer D."/>
            <person name="Gorecki P."/>
            <person name="Heitman J."/>
            <person name="Hesse C."/>
            <person name="Hori C."/>
            <person name="Igarashi K."/>
            <person name="Jurgens J.A."/>
            <person name="Kallen N."/>
            <person name="Kersten P."/>
            <person name="Kohler A."/>
            <person name="Kuees U."/>
            <person name="Kumar T.K.A."/>
            <person name="Kuo A."/>
            <person name="LaButti K."/>
            <person name="Larrondo L.F."/>
            <person name="Lindquist E."/>
            <person name="Ling A."/>
            <person name="Lombard V."/>
            <person name="Lucas S."/>
            <person name="Lundell T."/>
            <person name="Martin R."/>
            <person name="McLaughlin D.J."/>
            <person name="Morgenstern I."/>
            <person name="Morin E."/>
            <person name="Murat C."/>
            <person name="Nagy L.G."/>
            <person name="Nolan M."/>
            <person name="Ohm R.A."/>
            <person name="Patyshakuliyeva A."/>
            <person name="Rokas A."/>
            <person name="Ruiz-Duenas F.J."/>
            <person name="Sabat G."/>
            <person name="Salamov A."/>
            <person name="Samejima M."/>
            <person name="Schmutz J."/>
            <person name="Slot J.C."/>
            <person name="St John F."/>
            <person name="Stenlid J."/>
            <person name="Sun H."/>
            <person name="Sun S."/>
            <person name="Syed K."/>
            <person name="Tsang A."/>
            <person name="Wiebenga A."/>
            <person name="Young D."/>
            <person name="Pisabarro A."/>
            <person name="Eastwood D.C."/>
            <person name="Martin F."/>
            <person name="Cullen D."/>
            <person name="Grigoriev I.V."/>
            <person name="Hibbett D.S."/>
        </authorList>
    </citation>
    <scope>NUCLEOTIDE SEQUENCE [LARGE SCALE GENOMIC DNA]</scope>
    <source>
        <strain evidence="8 9">DJM-731 SS1</strain>
    </source>
</reference>
<dbReference type="InterPro" id="IPR001781">
    <property type="entry name" value="Znf_LIM"/>
</dbReference>
<dbReference type="Proteomes" id="UP000030653">
    <property type="component" value="Unassembled WGS sequence"/>
</dbReference>
<evidence type="ECO:0000259" key="7">
    <source>
        <dbReference type="PROSITE" id="PS50023"/>
    </source>
</evidence>
<dbReference type="RefSeq" id="XP_040629290.1">
    <property type="nucleotide sequence ID" value="XM_040772658.1"/>
</dbReference>
<dbReference type="GO" id="GO:0005634">
    <property type="term" value="C:nucleus"/>
    <property type="evidence" value="ECO:0007669"/>
    <property type="project" value="TreeGrafter"/>
</dbReference>
<keyword evidence="1 5" id="KW-0479">Metal-binding</keyword>
<dbReference type="PANTHER" id="PTHR24205:SF16">
    <property type="entry name" value="GH01042P-RELATED"/>
    <property type="match status" value="1"/>
</dbReference>
<evidence type="ECO:0000256" key="3">
    <source>
        <dbReference type="ARBA" id="ARBA00022833"/>
    </source>
</evidence>
<dbReference type="OrthoDB" id="15567at2759"/>
<evidence type="ECO:0000313" key="9">
    <source>
        <dbReference type="Proteomes" id="UP000030653"/>
    </source>
</evidence>
<dbReference type="GO" id="GO:0003712">
    <property type="term" value="F:transcription coregulator activity"/>
    <property type="evidence" value="ECO:0007669"/>
    <property type="project" value="TreeGrafter"/>
</dbReference>
<dbReference type="PROSITE" id="PS00478">
    <property type="entry name" value="LIM_DOMAIN_1"/>
    <property type="match status" value="1"/>
</dbReference>
<evidence type="ECO:0000256" key="2">
    <source>
        <dbReference type="ARBA" id="ARBA00022737"/>
    </source>
</evidence>
<dbReference type="Pfam" id="PF00412">
    <property type="entry name" value="LIM"/>
    <property type="match status" value="1"/>
</dbReference>
<dbReference type="STRING" id="1858805.M5FWR4"/>